<gene>
    <name evidence="2" type="ORF">EYF80_038652</name>
</gene>
<feature type="region of interest" description="Disordered" evidence="1">
    <location>
        <begin position="94"/>
        <end position="125"/>
    </location>
</feature>
<protein>
    <submittedName>
        <fullName evidence="2">Uncharacterized protein</fullName>
    </submittedName>
</protein>
<evidence type="ECO:0000313" key="2">
    <source>
        <dbReference type="EMBL" id="TNN51131.1"/>
    </source>
</evidence>
<proteinExistence type="predicted"/>
<sequence length="342" mass="36676">MHCDHRQGEAARFPERYQSCIDIAGEEMRVEVSRQLQNDGGLQFRRPCSHHSQPSVKLQCEYRLTLGRHSRRDVRPLASSKFGLTGRREKETFSRAMEQDDEERVDVAPVGHRRGGGTPQGQMGGEYGEEMGRLADMLEGRGCFCGGVNFPFVNLPVDAGGGSSRTADPNHSERLSPSPGDGATSRSSAAHRAAHLSSSLIPPEQIVERVEEATLWLWFGTVKTLITDLGPDANPGPLNESAVPPSTTRGRAVGREYSPTGEGVLSLLDGCWICSLCGDGGGGGGGSGGRELMIDGNRKGYTPAGDCCGARRGWRSSSQRRAKKGALSTGRAEAWRGRAAIG</sequence>
<dbReference type="AlphaFoldDB" id="A0A4Z2GD41"/>
<comment type="caution">
    <text evidence="2">The sequence shown here is derived from an EMBL/GenBank/DDBJ whole genome shotgun (WGS) entry which is preliminary data.</text>
</comment>
<feature type="compositionally biased region" description="Gly residues" evidence="1">
    <location>
        <begin position="116"/>
        <end position="125"/>
    </location>
</feature>
<feature type="compositionally biased region" description="Low complexity" evidence="1">
    <location>
        <begin position="185"/>
        <end position="196"/>
    </location>
</feature>
<organism evidence="2 3">
    <name type="scientific">Liparis tanakae</name>
    <name type="common">Tanaka's snailfish</name>
    <dbReference type="NCBI Taxonomy" id="230148"/>
    <lineage>
        <taxon>Eukaryota</taxon>
        <taxon>Metazoa</taxon>
        <taxon>Chordata</taxon>
        <taxon>Craniata</taxon>
        <taxon>Vertebrata</taxon>
        <taxon>Euteleostomi</taxon>
        <taxon>Actinopterygii</taxon>
        <taxon>Neopterygii</taxon>
        <taxon>Teleostei</taxon>
        <taxon>Neoteleostei</taxon>
        <taxon>Acanthomorphata</taxon>
        <taxon>Eupercaria</taxon>
        <taxon>Perciformes</taxon>
        <taxon>Cottioidei</taxon>
        <taxon>Cottales</taxon>
        <taxon>Liparidae</taxon>
        <taxon>Liparis</taxon>
    </lineage>
</organism>
<evidence type="ECO:0000256" key="1">
    <source>
        <dbReference type="SAM" id="MobiDB-lite"/>
    </source>
</evidence>
<evidence type="ECO:0000313" key="3">
    <source>
        <dbReference type="Proteomes" id="UP000314294"/>
    </source>
</evidence>
<dbReference type="Proteomes" id="UP000314294">
    <property type="component" value="Unassembled WGS sequence"/>
</dbReference>
<reference evidence="2 3" key="1">
    <citation type="submission" date="2019-03" db="EMBL/GenBank/DDBJ databases">
        <title>First draft genome of Liparis tanakae, snailfish: a comprehensive survey of snailfish specific genes.</title>
        <authorList>
            <person name="Kim W."/>
            <person name="Song I."/>
            <person name="Jeong J.-H."/>
            <person name="Kim D."/>
            <person name="Kim S."/>
            <person name="Ryu S."/>
            <person name="Song J.Y."/>
            <person name="Lee S.K."/>
        </authorList>
    </citation>
    <scope>NUCLEOTIDE SEQUENCE [LARGE SCALE GENOMIC DNA]</scope>
    <source>
        <tissue evidence="2">Muscle</tissue>
    </source>
</reference>
<name>A0A4Z2GD41_9TELE</name>
<dbReference type="EMBL" id="SRLO01000593">
    <property type="protein sequence ID" value="TNN51131.1"/>
    <property type="molecule type" value="Genomic_DNA"/>
</dbReference>
<feature type="region of interest" description="Disordered" evidence="1">
    <location>
        <begin position="161"/>
        <end position="196"/>
    </location>
</feature>
<keyword evidence="3" id="KW-1185">Reference proteome</keyword>
<accession>A0A4Z2GD41</accession>